<evidence type="ECO:0000313" key="2">
    <source>
        <dbReference type="EMBL" id="EEO40010.1"/>
    </source>
</evidence>
<dbReference type="PANTHER" id="PTHR13696:SF99">
    <property type="entry name" value="COBYRINIC ACID AC-DIAMIDE SYNTHASE"/>
    <property type="match status" value="1"/>
</dbReference>
<dbReference type="EMBL" id="ACDE02000019">
    <property type="protein sequence ID" value="EEO40010.1"/>
    <property type="molecule type" value="Genomic_DNA"/>
</dbReference>
<dbReference type="Gene3D" id="3.40.50.300">
    <property type="entry name" value="P-loop containing nucleotide triphosphate hydrolases"/>
    <property type="match status" value="1"/>
</dbReference>
<dbReference type="HOGENOM" id="CLU_037612_1_4_0"/>
<feature type="domain" description="AAA" evidence="1">
    <location>
        <begin position="2"/>
        <end position="155"/>
    </location>
</feature>
<dbReference type="Pfam" id="PF13614">
    <property type="entry name" value="AAA_31"/>
    <property type="match status" value="1"/>
</dbReference>
<dbReference type="RefSeq" id="WP_008802826.1">
    <property type="nucleotide sequence ID" value="NZ_KQ235737.1"/>
</dbReference>
<comment type="caution">
    <text evidence="2">The sequence shown here is derived from an EMBL/GenBank/DDBJ whole genome shotgun (WGS) entry which is preliminary data.</text>
</comment>
<dbReference type="eggNOG" id="COG1192">
    <property type="taxonomic scope" value="Bacteria"/>
</dbReference>
<proteinExistence type="predicted"/>
<dbReference type="AlphaFoldDB" id="A0A0M1VTK2"/>
<sequence>MGIILVKNNKGGVGKTYITLQLAAYKALIKNKKTLILTSDSQNDILKFAGIKIEDTSKAGLEDFIEGKSYKIKKLRENLFFLHLQGYKIKNSFDEAFKKAIKLLKDEYDYIVIDGSPVMGLDNLFIEISDHIVIPTFLDSITTHSVLSMLKKVDLNKVKAVIPNRTGRTKLEKEYYDFLNKKLGVQGIHLSFPIPQISLISKLIDKETLLWESKAKKLDYIKGIFINIWKEIDNE</sequence>
<dbReference type="SUPFAM" id="SSF52540">
    <property type="entry name" value="P-loop containing nucleoside triphosphate hydrolases"/>
    <property type="match status" value="1"/>
</dbReference>
<accession>A0A0M1VTK2</accession>
<dbReference type="PANTHER" id="PTHR13696">
    <property type="entry name" value="P-LOOP CONTAINING NUCLEOSIDE TRIPHOSPHATE HYDROLASE"/>
    <property type="match status" value="1"/>
</dbReference>
<evidence type="ECO:0000313" key="3">
    <source>
        <dbReference type="Proteomes" id="UP000004925"/>
    </source>
</evidence>
<protein>
    <recommendedName>
        <fullName evidence="1">AAA domain-containing protein</fullName>
    </recommendedName>
</protein>
<dbReference type="Proteomes" id="UP000004925">
    <property type="component" value="Unassembled WGS sequence"/>
</dbReference>
<name>A0A0M1VTK2_FUSVC</name>
<dbReference type="InterPro" id="IPR027417">
    <property type="entry name" value="P-loop_NTPase"/>
</dbReference>
<reference evidence="2 3" key="1">
    <citation type="submission" date="2011-10" db="EMBL/GenBank/DDBJ databases">
        <title>The Genome Sequence of Fusobacterium sp. 4_1_13.</title>
        <authorList>
            <consortium name="The Broad Institute Genome Sequencing Platform"/>
            <person name="Earl A."/>
            <person name="Ward D."/>
            <person name="Feldgarden M."/>
            <person name="Gevers D."/>
            <person name="Strauss J."/>
            <person name="Ambrose C."/>
            <person name="Allen-Vercoe E."/>
            <person name="Young S.K."/>
            <person name="Zeng Q."/>
            <person name="Gargeya S."/>
            <person name="Fitzgerald M."/>
            <person name="Haas B."/>
            <person name="Abouelleil A."/>
            <person name="Alvarado L."/>
            <person name="Arachchi H.M."/>
            <person name="Berlin A."/>
            <person name="Brown A."/>
            <person name="Chapman S.B."/>
            <person name="Chen Z."/>
            <person name="Dunbar C."/>
            <person name="Freedman E."/>
            <person name="Gearin G."/>
            <person name="Goldberg J."/>
            <person name="Griggs A."/>
            <person name="Gujja S."/>
            <person name="Heiman D."/>
            <person name="Howarth C."/>
            <person name="Larson L."/>
            <person name="Lui A."/>
            <person name="MacDonald P.J."/>
            <person name="Montmayeur A."/>
            <person name="Murphy C."/>
            <person name="Neiman D."/>
            <person name="Pearson M."/>
            <person name="Priest M."/>
            <person name="Roberts A."/>
            <person name="Saif S."/>
            <person name="Shea T."/>
            <person name="Shenoy N."/>
            <person name="Sisk P."/>
            <person name="Stolte C."/>
            <person name="Sykes S."/>
            <person name="Wortman J."/>
            <person name="Nusbaum C."/>
            <person name="Birren B."/>
        </authorList>
    </citation>
    <scope>NUCLEOTIDE SEQUENCE [LARGE SCALE GENOMIC DNA]</scope>
    <source>
        <strain evidence="2 3">4_1_13</strain>
    </source>
</reference>
<dbReference type="InterPro" id="IPR050678">
    <property type="entry name" value="DNA_Partitioning_ATPase"/>
</dbReference>
<dbReference type="InterPro" id="IPR025669">
    <property type="entry name" value="AAA_dom"/>
</dbReference>
<evidence type="ECO:0000259" key="1">
    <source>
        <dbReference type="Pfam" id="PF13614"/>
    </source>
</evidence>
<dbReference type="CDD" id="cd02042">
    <property type="entry name" value="ParAB_family"/>
    <property type="match status" value="1"/>
</dbReference>
<gene>
    <name evidence="2" type="ORF">FSCG_00723</name>
</gene>
<organism evidence="2 3">
    <name type="scientific">Fusobacterium vincentii 4_1_13</name>
    <dbReference type="NCBI Taxonomy" id="469606"/>
    <lineage>
        <taxon>Bacteria</taxon>
        <taxon>Fusobacteriati</taxon>
        <taxon>Fusobacteriota</taxon>
        <taxon>Fusobacteriia</taxon>
        <taxon>Fusobacteriales</taxon>
        <taxon>Fusobacteriaceae</taxon>
        <taxon>Fusobacterium</taxon>
    </lineage>
</organism>